<organism evidence="1 2">
    <name type="scientific">Companilactobacillus pabuli</name>
    <dbReference type="NCBI Taxonomy" id="2714036"/>
    <lineage>
        <taxon>Bacteria</taxon>
        <taxon>Bacillati</taxon>
        <taxon>Bacillota</taxon>
        <taxon>Bacilli</taxon>
        <taxon>Lactobacillales</taxon>
        <taxon>Lactobacillaceae</taxon>
        <taxon>Companilactobacillus</taxon>
    </lineage>
</organism>
<gene>
    <name evidence="1" type="ORF">G6534_10945</name>
</gene>
<dbReference type="KEGG" id="cpab:G6534_10945"/>
<proteinExistence type="predicted"/>
<dbReference type="Proteomes" id="UP000514410">
    <property type="component" value="Chromosome"/>
</dbReference>
<protein>
    <submittedName>
        <fullName evidence="1">Uncharacterized protein</fullName>
    </submittedName>
</protein>
<dbReference type="EMBL" id="CP049366">
    <property type="protein sequence ID" value="QMT85106.1"/>
    <property type="molecule type" value="Genomic_DNA"/>
</dbReference>
<name>A0A7L7L0H6_9LACO</name>
<evidence type="ECO:0000313" key="2">
    <source>
        <dbReference type="Proteomes" id="UP000514410"/>
    </source>
</evidence>
<evidence type="ECO:0000313" key="1">
    <source>
        <dbReference type="EMBL" id="QMT85106.1"/>
    </source>
</evidence>
<dbReference type="AlphaFoldDB" id="A0A7L7L0H6"/>
<accession>A0A7L7L0H6</accession>
<sequence length="47" mass="5216">MAGTMWTRLGAFAKPRTGQSLQARSYSKQQVAKNNLTSEPIFFAIPD</sequence>
<dbReference type="RefSeq" id="WP_161936662.1">
    <property type="nucleotide sequence ID" value="NZ_CP049366.1"/>
</dbReference>
<reference evidence="1 2" key="1">
    <citation type="submission" date="2020-02" db="EMBL/GenBank/DDBJ databases">
        <title>Complete Genome Sequence of Lactobacillus sp. NFFJ11 Isolated from animal feed.</title>
        <authorList>
            <person name="Jung J.Y."/>
        </authorList>
    </citation>
    <scope>NUCLEOTIDE SEQUENCE [LARGE SCALE GENOMIC DNA]</scope>
    <source>
        <strain evidence="1 2">NFFJ11</strain>
    </source>
</reference>
<keyword evidence="2" id="KW-1185">Reference proteome</keyword>